<accession>B7SUX4</accession>
<sequence length="394" mass="45855">MVESRLLTGHLLRRRTRQQEAIPDWALLNDMQSIAAWLETRLSAASSEILLENYIFAAGLWPRQILRILCDKALTGVAVYITLDALGSRSFPESWISELRQSGAHLHFYHRLQLKGLEKRLRRTHRRIVAIDGQWLAVGGFALDDEWLDAKPGSPPYRDMLFACRGSLVDRGREIFFRHRPEHLPALPAGVSEEKEVFSPESWGEGRFLEGTPPASYAVRRRLLAAIRGARQSIWIATPYFNPDPVILRSIYRAVQRGVDVRLLLAGRITDHPLLRFGIQAYYQKLMRRGVHIYEYQGAFLHAKYVLVDRSWATLGSANFDFLSLWFNHELNLELRLARVSLLLHGLFVREFAISRKIDLEPWRKRPYWRRLPEWCLAQLDRWVQAHAMGQRRY</sequence>
<dbReference type="EMBL" id="EU746999">
    <property type="protein sequence ID" value="ACI62936.1"/>
    <property type="molecule type" value="Genomic_DNA"/>
</dbReference>
<dbReference type="Gene3D" id="3.30.870.10">
    <property type="entry name" value="Endonuclease Chain A"/>
    <property type="match status" value="2"/>
</dbReference>
<dbReference type="GO" id="GO:0032049">
    <property type="term" value="P:cardiolipin biosynthetic process"/>
    <property type="evidence" value="ECO:0007669"/>
    <property type="project" value="UniProtKB-ARBA"/>
</dbReference>
<dbReference type="CDD" id="cd09159">
    <property type="entry name" value="PLDc_ybhO_like_2"/>
    <property type="match status" value="1"/>
</dbReference>
<dbReference type="SMART" id="SM00155">
    <property type="entry name" value="PLDc"/>
    <property type="match status" value="2"/>
</dbReference>
<dbReference type="RefSeq" id="WP_010641346.1">
    <property type="nucleotide sequence ID" value="NZ_DAIAWO010000030.1"/>
</dbReference>
<dbReference type="InterPro" id="IPR001736">
    <property type="entry name" value="PLipase_D/transphosphatidylase"/>
</dbReference>
<dbReference type="PROSITE" id="PS50035">
    <property type="entry name" value="PLD"/>
    <property type="match status" value="1"/>
</dbReference>
<dbReference type="PANTHER" id="PTHR21248:SF22">
    <property type="entry name" value="PHOSPHOLIPASE D"/>
    <property type="match status" value="1"/>
</dbReference>
<dbReference type="GO" id="GO:0030572">
    <property type="term" value="F:phosphatidyltransferase activity"/>
    <property type="evidence" value="ECO:0007669"/>
    <property type="project" value="UniProtKB-ARBA"/>
</dbReference>
<proteinExistence type="predicted"/>
<organism evidence="2">
    <name type="scientific">Acidithiobacillus thiooxidans</name>
    <name type="common">Thiobacillus thiooxidans</name>
    <dbReference type="NCBI Taxonomy" id="930"/>
    <lineage>
        <taxon>Bacteria</taxon>
        <taxon>Pseudomonadati</taxon>
        <taxon>Pseudomonadota</taxon>
        <taxon>Acidithiobacillia</taxon>
        <taxon>Acidithiobacillales</taxon>
        <taxon>Acidithiobacillaceae</taxon>
        <taxon>Acidithiobacillus</taxon>
    </lineage>
</organism>
<feature type="domain" description="PLD phosphodiesterase" evidence="1">
    <location>
        <begin position="297"/>
        <end position="324"/>
    </location>
</feature>
<dbReference type="SUPFAM" id="SSF56024">
    <property type="entry name" value="Phospholipase D/nuclease"/>
    <property type="match status" value="2"/>
</dbReference>
<dbReference type="InterPro" id="IPR025202">
    <property type="entry name" value="PLD-like_dom"/>
</dbReference>
<dbReference type="AlphaFoldDB" id="B7SUX4"/>
<dbReference type="PANTHER" id="PTHR21248">
    <property type="entry name" value="CARDIOLIPIN SYNTHASE"/>
    <property type="match status" value="1"/>
</dbReference>
<evidence type="ECO:0000259" key="1">
    <source>
        <dbReference type="PROSITE" id="PS50035"/>
    </source>
</evidence>
<name>B7SUX4_ACITH</name>
<reference evidence="2" key="1">
    <citation type="submission" date="2008-05" db="EMBL/GenBank/DDBJ databases">
        <title>Microbial iron management mechanisms in extremely acidic environments: comparative genomics evidence for diversity and versatility.</title>
        <authorList>
            <person name="Osorio H.M."/>
            <person name="Martinez V."/>
            <person name="Nieto P.A."/>
            <person name="Holmes D.S."/>
            <person name="Quatrini R."/>
        </authorList>
    </citation>
    <scope>NUCLEOTIDE SEQUENCE</scope>
</reference>
<evidence type="ECO:0000313" key="2">
    <source>
        <dbReference type="EMBL" id="ACI62936.1"/>
    </source>
</evidence>
<protein>
    <submittedName>
        <fullName evidence="2">Cardiolipin synthetase CLS</fullName>
    </submittedName>
</protein>
<dbReference type="Pfam" id="PF13091">
    <property type="entry name" value="PLDc_2"/>
    <property type="match status" value="2"/>
</dbReference>
<dbReference type="CDD" id="cd09110">
    <property type="entry name" value="PLDc_CLS_1"/>
    <property type="match status" value="1"/>
</dbReference>